<sequence length="45" mass="4579">MPTSSSESPPEGAVALQSATVLVREPQCPGVKYAAPQLGEGAPRN</sequence>
<evidence type="ECO:0000313" key="1">
    <source>
        <dbReference type="EMBL" id="GMN22837.1"/>
    </source>
</evidence>
<accession>A0AA87YTS9</accession>
<proteinExistence type="predicted"/>
<evidence type="ECO:0000313" key="5">
    <source>
        <dbReference type="Proteomes" id="UP001187192"/>
    </source>
</evidence>
<comment type="caution">
    <text evidence="1">The sequence shown here is derived from an EMBL/GenBank/DDBJ whole genome shotgun (WGS) entry which is preliminary data.</text>
</comment>
<gene>
    <name evidence="1" type="ORF">TIFTF001_045715</name>
    <name evidence="2" type="ORF">TIFTF001_045718</name>
    <name evidence="3" type="ORF">TIFTF001_045728</name>
    <name evidence="4" type="ORF">TIFTF001_045731</name>
</gene>
<keyword evidence="5" id="KW-1185">Reference proteome</keyword>
<evidence type="ECO:0000313" key="4">
    <source>
        <dbReference type="EMBL" id="GMN22911.1"/>
    </source>
</evidence>
<dbReference type="EMBL" id="BTGU01004163">
    <property type="protein sequence ID" value="GMN22911.1"/>
    <property type="molecule type" value="Genomic_DNA"/>
</dbReference>
<dbReference type="EMBL" id="BTGU01004162">
    <property type="protein sequence ID" value="GMN22893.1"/>
    <property type="molecule type" value="Genomic_DNA"/>
</dbReference>
<dbReference type="EMBL" id="BTGU01004157">
    <property type="protein sequence ID" value="GMN22849.1"/>
    <property type="molecule type" value="Genomic_DNA"/>
</dbReference>
<evidence type="ECO:0000313" key="2">
    <source>
        <dbReference type="EMBL" id="GMN22849.1"/>
    </source>
</evidence>
<reference evidence="1" key="1">
    <citation type="submission" date="2023-07" db="EMBL/GenBank/DDBJ databases">
        <title>draft genome sequence of fig (Ficus carica).</title>
        <authorList>
            <person name="Takahashi T."/>
            <person name="Nishimura K."/>
        </authorList>
    </citation>
    <scope>NUCLEOTIDE SEQUENCE</scope>
</reference>
<dbReference type="Gramene" id="FCD_00006883-RA">
    <property type="protein sequence ID" value="FCD_00006883-RA:cds"/>
    <property type="gene ID" value="FCD_00006883"/>
</dbReference>
<name>A0AA87YTS9_FICCA</name>
<organism evidence="1 5">
    <name type="scientific">Ficus carica</name>
    <name type="common">Common fig</name>
    <dbReference type="NCBI Taxonomy" id="3494"/>
    <lineage>
        <taxon>Eukaryota</taxon>
        <taxon>Viridiplantae</taxon>
        <taxon>Streptophyta</taxon>
        <taxon>Embryophyta</taxon>
        <taxon>Tracheophyta</taxon>
        <taxon>Spermatophyta</taxon>
        <taxon>Magnoliopsida</taxon>
        <taxon>eudicotyledons</taxon>
        <taxon>Gunneridae</taxon>
        <taxon>Pentapetalae</taxon>
        <taxon>rosids</taxon>
        <taxon>fabids</taxon>
        <taxon>Rosales</taxon>
        <taxon>Moraceae</taxon>
        <taxon>Ficeae</taxon>
        <taxon>Ficus</taxon>
    </lineage>
</organism>
<protein>
    <submittedName>
        <fullName evidence="1">Uncharacterized protein</fullName>
    </submittedName>
</protein>
<dbReference type="Proteomes" id="UP001187192">
    <property type="component" value="Unassembled WGS sequence"/>
</dbReference>
<evidence type="ECO:0000313" key="3">
    <source>
        <dbReference type="EMBL" id="GMN22893.1"/>
    </source>
</evidence>
<dbReference type="EMBL" id="BTGU01004156">
    <property type="protein sequence ID" value="GMN22837.1"/>
    <property type="molecule type" value="Genomic_DNA"/>
</dbReference>
<dbReference type="AlphaFoldDB" id="A0AA87YTS9"/>